<protein>
    <recommendedName>
        <fullName evidence="1">GTP diphosphokinase</fullName>
        <ecNumber evidence="1">2.7.6.5</ecNumber>
    </recommendedName>
</protein>
<accession>Q4UMB6</accession>
<dbReference type="InterPro" id="IPR006674">
    <property type="entry name" value="HD_domain"/>
</dbReference>
<dbReference type="EC" id="2.7.6.5" evidence="1"/>
<dbReference type="eggNOG" id="COG0317">
    <property type="taxonomic scope" value="Bacteria"/>
</dbReference>
<reference evidence="4 5" key="1">
    <citation type="journal article" date="2005" name="PLoS Biol.">
        <title>The genome sequence of Rickettsia felis identifies the first putative conjugative plasmid in an obligate intracellular parasite.</title>
        <authorList>
            <person name="Ogata H."/>
            <person name="Renesto P."/>
            <person name="Audic S."/>
            <person name="Robert C."/>
            <person name="Blanc G."/>
            <person name="Fournier P.E."/>
            <person name="Parinello H."/>
            <person name="Claverie J.M."/>
            <person name="Raoult D."/>
        </authorList>
    </citation>
    <scope>NUCLEOTIDE SEQUENCE [LARGE SCALE GENOMIC DNA]</scope>
    <source>
        <strain evidence="5">ATCC VR-1525 / URRWXCal2</strain>
    </source>
</reference>
<keyword evidence="5" id="KW-1185">Reference proteome</keyword>
<evidence type="ECO:0000256" key="1">
    <source>
        <dbReference type="ARBA" id="ARBA00013251"/>
    </source>
</evidence>
<dbReference type="Gene3D" id="1.10.3210.10">
    <property type="entry name" value="Hypothetical protein af1432"/>
    <property type="match status" value="1"/>
</dbReference>
<feature type="domain" description="HD" evidence="3">
    <location>
        <begin position="65"/>
        <end position="165"/>
    </location>
</feature>
<dbReference type="KEGG" id="rfe:RF_0450"/>
<evidence type="ECO:0000256" key="2">
    <source>
        <dbReference type="ARBA" id="ARBA00048244"/>
    </source>
</evidence>
<dbReference type="GO" id="GO:0015969">
    <property type="term" value="P:guanosine tetraphosphate metabolic process"/>
    <property type="evidence" value="ECO:0007669"/>
    <property type="project" value="TreeGrafter"/>
</dbReference>
<dbReference type="GO" id="GO:0008893">
    <property type="term" value="F:guanosine-3',5'-bis(diphosphate) 3'-diphosphatase activity"/>
    <property type="evidence" value="ECO:0007669"/>
    <property type="project" value="TreeGrafter"/>
</dbReference>
<gene>
    <name evidence="4" type="primary">spoT1</name>
    <name evidence="4" type="ordered locus">RF_0450</name>
</gene>
<dbReference type="PANTHER" id="PTHR21262:SF36">
    <property type="entry name" value="BIFUNCTIONAL (P)PPGPP SYNTHASE_HYDROLASE SPOT"/>
    <property type="match status" value="1"/>
</dbReference>
<dbReference type="Proteomes" id="UP000008548">
    <property type="component" value="Chromosome"/>
</dbReference>
<proteinExistence type="predicted"/>
<dbReference type="GO" id="GO:0005886">
    <property type="term" value="C:plasma membrane"/>
    <property type="evidence" value="ECO:0007669"/>
    <property type="project" value="TreeGrafter"/>
</dbReference>
<dbReference type="PANTHER" id="PTHR21262">
    <property type="entry name" value="GUANOSINE-3',5'-BIS DIPHOSPHATE 3'-PYROPHOSPHOHYDROLASE"/>
    <property type="match status" value="1"/>
</dbReference>
<sequence>MTFMEDLSSWKEKFETCVYAKKLLDKIEYLNTKVKNPVDIEKIKKGIYYARKYHGLQMRQSGDPYYSHPIEVTIMLAEFVAEEAPKLYNAIMLQAALLHDTIEDTELTEEMITAIFGLEVAKHVEGLTRVKPYGKISAEESLNLLVRQKRYDTVLIKFFDRMHNLQTLGAKSPEKMRKVIEESLISFVKIAMYIEVHEIKQQLIKLCYKNLGMDFNKPQIAFQDNFQLLSPIF</sequence>
<dbReference type="HOGENOM" id="CLU_012300_6_0_5"/>
<dbReference type="SUPFAM" id="SSF109604">
    <property type="entry name" value="HD-domain/PDEase-like"/>
    <property type="match status" value="1"/>
</dbReference>
<name>Q4UMB6_RICFE</name>
<dbReference type="STRING" id="315456.RF_0450"/>
<organism evidence="4 5">
    <name type="scientific">Rickettsia felis (strain ATCC VR-1525 / URRWXCal2)</name>
    <name type="common">Rickettsia azadi</name>
    <dbReference type="NCBI Taxonomy" id="315456"/>
    <lineage>
        <taxon>Bacteria</taxon>
        <taxon>Pseudomonadati</taxon>
        <taxon>Pseudomonadota</taxon>
        <taxon>Alphaproteobacteria</taxon>
        <taxon>Rickettsiales</taxon>
        <taxon>Rickettsiaceae</taxon>
        <taxon>Rickettsieae</taxon>
        <taxon>Rickettsia</taxon>
        <taxon>spotted fever group</taxon>
    </lineage>
</organism>
<dbReference type="GO" id="GO:0042594">
    <property type="term" value="P:response to starvation"/>
    <property type="evidence" value="ECO:0007669"/>
    <property type="project" value="TreeGrafter"/>
</dbReference>
<comment type="catalytic activity">
    <reaction evidence="2">
        <text>GTP + ATP = guanosine 3'-diphosphate 5'-triphosphate + AMP</text>
        <dbReference type="Rhea" id="RHEA:22088"/>
        <dbReference type="ChEBI" id="CHEBI:30616"/>
        <dbReference type="ChEBI" id="CHEBI:37565"/>
        <dbReference type="ChEBI" id="CHEBI:142410"/>
        <dbReference type="ChEBI" id="CHEBI:456215"/>
        <dbReference type="EC" id="2.7.6.5"/>
    </reaction>
</comment>
<dbReference type="EMBL" id="CP000053">
    <property type="protein sequence ID" value="AAY61301.1"/>
    <property type="molecule type" value="Genomic_DNA"/>
</dbReference>
<dbReference type="GO" id="GO:0008728">
    <property type="term" value="F:GTP diphosphokinase activity"/>
    <property type="evidence" value="ECO:0007669"/>
    <property type="project" value="UniProtKB-EC"/>
</dbReference>
<evidence type="ECO:0000259" key="3">
    <source>
        <dbReference type="PROSITE" id="PS51831"/>
    </source>
</evidence>
<dbReference type="AlphaFoldDB" id="Q4UMB6"/>
<evidence type="ECO:0000313" key="4">
    <source>
        <dbReference type="EMBL" id="AAY61301.1"/>
    </source>
</evidence>
<evidence type="ECO:0000313" key="5">
    <source>
        <dbReference type="Proteomes" id="UP000008548"/>
    </source>
</evidence>
<dbReference type="Pfam" id="PF13328">
    <property type="entry name" value="HD_4"/>
    <property type="match status" value="1"/>
</dbReference>
<dbReference type="PROSITE" id="PS51831">
    <property type="entry name" value="HD"/>
    <property type="match status" value="1"/>
</dbReference>